<dbReference type="AlphaFoldDB" id="A0A2Z7BNI3"/>
<organism evidence="16 17">
    <name type="scientific">Dorcoceras hygrometricum</name>
    <dbReference type="NCBI Taxonomy" id="472368"/>
    <lineage>
        <taxon>Eukaryota</taxon>
        <taxon>Viridiplantae</taxon>
        <taxon>Streptophyta</taxon>
        <taxon>Embryophyta</taxon>
        <taxon>Tracheophyta</taxon>
        <taxon>Spermatophyta</taxon>
        <taxon>Magnoliopsida</taxon>
        <taxon>eudicotyledons</taxon>
        <taxon>Gunneridae</taxon>
        <taxon>Pentapetalae</taxon>
        <taxon>asterids</taxon>
        <taxon>lamiids</taxon>
        <taxon>Lamiales</taxon>
        <taxon>Gesneriaceae</taxon>
        <taxon>Didymocarpoideae</taxon>
        <taxon>Trichosporeae</taxon>
        <taxon>Loxocarpinae</taxon>
        <taxon>Dorcoceras</taxon>
    </lineage>
</organism>
<evidence type="ECO:0000256" key="4">
    <source>
        <dbReference type="ARBA" id="ARBA00022614"/>
    </source>
</evidence>
<evidence type="ECO:0000256" key="9">
    <source>
        <dbReference type="ARBA" id="ARBA00023136"/>
    </source>
</evidence>
<evidence type="ECO:0000256" key="6">
    <source>
        <dbReference type="ARBA" id="ARBA00022729"/>
    </source>
</evidence>
<protein>
    <submittedName>
        <fullName evidence="16">Disease resistance family protein</fullName>
    </submittedName>
</protein>
<evidence type="ECO:0000256" key="8">
    <source>
        <dbReference type="ARBA" id="ARBA00022989"/>
    </source>
</evidence>
<proteinExistence type="inferred from homology"/>
<evidence type="ECO:0000259" key="14">
    <source>
        <dbReference type="Pfam" id="PF08263"/>
    </source>
</evidence>
<feature type="signal peptide" evidence="13">
    <location>
        <begin position="1"/>
        <end position="26"/>
    </location>
</feature>
<comment type="subcellular location">
    <subcellularLocation>
        <location evidence="1">Cell membrane</location>
        <topology evidence="1">Single-pass type I membrane protein</topology>
    </subcellularLocation>
</comment>
<evidence type="ECO:0000259" key="15">
    <source>
        <dbReference type="Pfam" id="PF23598"/>
    </source>
</evidence>
<dbReference type="InterPro" id="IPR003591">
    <property type="entry name" value="Leu-rich_rpt_typical-subtyp"/>
</dbReference>
<dbReference type="SUPFAM" id="SSF52058">
    <property type="entry name" value="L domain-like"/>
    <property type="match status" value="2"/>
</dbReference>
<dbReference type="InterPro" id="IPR046956">
    <property type="entry name" value="RLP23-like"/>
</dbReference>
<dbReference type="PANTHER" id="PTHR48063:SF98">
    <property type="entry name" value="LRR RECEPTOR-LIKE SERINE_THREONINE-PROTEIN KINASE FLS2"/>
    <property type="match status" value="1"/>
</dbReference>
<dbReference type="FunFam" id="3.80.10.10:FF:000041">
    <property type="entry name" value="LRR receptor-like serine/threonine-protein kinase ERECTA"/>
    <property type="match status" value="1"/>
</dbReference>
<evidence type="ECO:0000256" key="1">
    <source>
        <dbReference type="ARBA" id="ARBA00004251"/>
    </source>
</evidence>
<evidence type="ECO:0000256" key="10">
    <source>
        <dbReference type="ARBA" id="ARBA00023170"/>
    </source>
</evidence>
<feature type="domain" description="Leucine-rich repeat-containing N-terminal plant-type" evidence="14">
    <location>
        <begin position="37"/>
        <end position="74"/>
    </location>
</feature>
<dbReference type="Pfam" id="PF08263">
    <property type="entry name" value="LRRNT_2"/>
    <property type="match status" value="1"/>
</dbReference>
<dbReference type="GO" id="GO:0005886">
    <property type="term" value="C:plasma membrane"/>
    <property type="evidence" value="ECO:0007669"/>
    <property type="project" value="UniProtKB-SubCell"/>
</dbReference>
<comment type="similarity">
    <text evidence="2">Belongs to the RLP family.</text>
</comment>
<evidence type="ECO:0000256" key="2">
    <source>
        <dbReference type="ARBA" id="ARBA00009592"/>
    </source>
</evidence>
<evidence type="ECO:0000313" key="16">
    <source>
        <dbReference type="EMBL" id="KZV36121.1"/>
    </source>
</evidence>
<dbReference type="Pfam" id="PF23598">
    <property type="entry name" value="LRR_14"/>
    <property type="match status" value="1"/>
</dbReference>
<reference evidence="16 17" key="1">
    <citation type="journal article" date="2015" name="Proc. Natl. Acad. Sci. U.S.A.">
        <title>The resurrection genome of Boea hygrometrica: A blueprint for survival of dehydration.</title>
        <authorList>
            <person name="Xiao L."/>
            <person name="Yang G."/>
            <person name="Zhang L."/>
            <person name="Yang X."/>
            <person name="Zhao S."/>
            <person name="Ji Z."/>
            <person name="Zhou Q."/>
            <person name="Hu M."/>
            <person name="Wang Y."/>
            <person name="Chen M."/>
            <person name="Xu Y."/>
            <person name="Jin H."/>
            <person name="Xiao X."/>
            <person name="Hu G."/>
            <person name="Bao F."/>
            <person name="Hu Y."/>
            <person name="Wan P."/>
            <person name="Li L."/>
            <person name="Deng X."/>
            <person name="Kuang T."/>
            <person name="Xiang C."/>
            <person name="Zhu J.K."/>
            <person name="Oliver M.J."/>
            <person name="He Y."/>
        </authorList>
    </citation>
    <scope>NUCLEOTIDE SEQUENCE [LARGE SCALE GENOMIC DNA]</scope>
    <source>
        <strain evidence="17">cv. XS01</strain>
    </source>
</reference>
<dbReference type="EMBL" id="KV003927">
    <property type="protein sequence ID" value="KZV36121.1"/>
    <property type="molecule type" value="Genomic_DNA"/>
</dbReference>
<dbReference type="Pfam" id="PF13855">
    <property type="entry name" value="LRR_8"/>
    <property type="match status" value="2"/>
</dbReference>
<dbReference type="GO" id="GO:0051707">
    <property type="term" value="P:response to other organism"/>
    <property type="evidence" value="ECO:0007669"/>
    <property type="project" value="UniProtKB-ARBA"/>
</dbReference>
<dbReference type="InterPro" id="IPR032675">
    <property type="entry name" value="LRR_dom_sf"/>
</dbReference>
<dbReference type="FunFam" id="3.80.10.10:FF:000299">
    <property type="entry name" value="Piriformospora indica-insensitive protein 2"/>
    <property type="match status" value="1"/>
</dbReference>
<name>A0A2Z7BNI3_9LAMI</name>
<keyword evidence="9 12" id="KW-0472">Membrane</keyword>
<keyword evidence="11" id="KW-0325">Glycoprotein</keyword>
<evidence type="ECO:0000256" key="3">
    <source>
        <dbReference type="ARBA" id="ARBA00022475"/>
    </source>
</evidence>
<dbReference type="FunFam" id="3.80.10.10:FF:001347">
    <property type="entry name" value="LRR receptor-like serine/threonine-protein kinase GSO2"/>
    <property type="match status" value="1"/>
</dbReference>
<dbReference type="FunFam" id="3.80.10.10:FF:000095">
    <property type="entry name" value="LRR receptor-like serine/threonine-protein kinase GSO1"/>
    <property type="match status" value="1"/>
</dbReference>
<feature type="chain" id="PRO_5016277229" evidence="13">
    <location>
        <begin position="27"/>
        <end position="986"/>
    </location>
</feature>
<dbReference type="PANTHER" id="PTHR48063">
    <property type="entry name" value="LRR RECEPTOR-LIKE KINASE"/>
    <property type="match status" value="1"/>
</dbReference>
<dbReference type="OrthoDB" id="908873at2759"/>
<dbReference type="SUPFAM" id="SSF52047">
    <property type="entry name" value="RNI-like"/>
    <property type="match status" value="1"/>
</dbReference>
<evidence type="ECO:0000256" key="13">
    <source>
        <dbReference type="SAM" id="SignalP"/>
    </source>
</evidence>
<evidence type="ECO:0000256" key="12">
    <source>
        <dbReference type="SAM" id="Phobius"/>
    </source>
</evidence>
<dbReference type="Proteomes" id="UP000250235">
    <property type="component" value="Unassembled WGS sequence"/>
</dbReference>
<keyword evidence="4" id="KW-0433">Leucine-rich repeat</keyword>
<dbReference type="Pfam" id="PF00560">
    <property type="entry name" value="LRR_1"/>
    <property type="match status" value="10"/>
</dbReference>
<keyword evidence="6 13" id="KW-0732">Signal</keyword>
<dbReference type="SMART" id="SM00369">
    <property type="entry name" value="LRR_TYP"/>
    <property type="match status" value="12"/>
</dbReference>
<dbReference type="InterPro" id="IPR013210">
    <property type="entry name" value="LRR_N_plant-typ"/>
</dbReference>
<evidence type="ECO:0000313" key="17">
    <source>
        <dbReference type="Proteomes" id="UP000250235"/>
    </source>
</evidence>
<keyword evidence="7" id="KW-0677">Repeat</keyword>
<keyword evidence="5 12" id="KW-0812">Transmembrane</keyword>
<dbReference type="FunFam" id="3.80.10.10:FF:000111">
    <property type="entry name" value="LRR receptor-like serine/threonine-protein kinase ERECTA"/>
    <property type="match status" value="1"/>
</dbReference>
<sequence>MRHSKKALEILVFVVFFVAAFKLSYCQRNRTGLCIEKEKQSLLSFKKSLKDPSNILSSWETAHDCCGWENVVCDSSTGHVLELKLQSPDRNSRLGGKIDPSLLNLKFLRFLDLSNNDFDGISIPDFFGSLVSLEYLNISSCGFQGTIPYLGNLSSLRSLGLRLVLEVDNLRWLSNLTHLEYLDLTYVNMSNIHDWLDRVNMLPSLIELHLSGCNLDRFSPIDRANFSSLVVLDLSDNKFKSLVPDWIFSLTGLESLQLQKNMFEGPIPNATYGLPNLRFLDLSLNKFNSTIPDWLFGCSKLEFLSLNNNFFLGTISNQIENLPSLRSLQLEVNMLSGRIPMEVGKLCNLLSLYLSYNNFEGNISDVFGASMSGCFLASLRELSVRANRLSGLLPEQLRQFKNLQLLDLGNNSFTGSIPANLGNLSSLETLRLDNNELTGDLPLSFGRLFSLQVLVMENNMLEGTVTESHFSNLTNLTIISASGNPLILKVNQDWIPPFELNTIFLNSWNLGPQIPTWLQTQRNIDGLDLSSTKISGEIPTWFWNLSTIAYLNLSHNELHGPLPDVVSPGWIYLSSNKFSGPLPMITHGVRELDLSNNSFSGGISHVLCNRSTQYPYRLSILHLGGNQISGEIPDCWMNWPSLQVVNLGNNNITGTIPISTGMLGELLSLNLFSNSLSGQIPSALQNCSMLIKMDLSGNHFSGEFPGWIGTSLSRLRILIMHSNSFTGKIPPEICKLNFLHILDLANNSFSGPIPNCLNNMTAMSSEIKLMNLSTTDRSYYSYFLGIFMESATVTTKGQELDYDTILSQFSSIDLSNNRLSGEIPAEITTLAGLRSLNLSRNALSGMIPENIGNMRVLESLDLSRNHISGGIPISISSLTFLSHLNLSYNNLTGRIPLSSQLQSLTDSSFTGNELCGPPLKDACEFNGETPSTTAEEREIDWFYVLLATGFATGFGGFYTIFLYKKTWRNAYFNFLDEKFFNKLGVS</sequence>
<dbReference type="InterPro" id="IPR055414">
    <property type="entry name" value="LRR_R13L4/SHOC2-like"/>
</dbReference>
<keyword evidence="3" id="KW-1003">Cell membrane</keyword>
<evidence type="ECO:0000256" key="7">
    <source>
        <dbReference type="ARBA" id="ARBA00022737"/>
    </source>
</evidence>
<keyword evidence="8 12" id="KW-1133">Transmembrane helix</keyword>
<feature type="transmembrane region" description="Helical" evidence="12">
    <location>
        <begin position="941"/>
        <end position="963"/>
    </location>
</feature>
<gene>
    <name evidence="16" type="ORF">F511_22100</name>
</gene>
<evidence type="ECO:0000256" key="11">
    <source>
        <dbReference type="ARBA" id="ARBA00023180"/>
    </source>
</evidence>
<keyword evidence="17" id="KW-1185">Reference proteome</keyword>
<dbReference type="GO" id="GO:0006952">
    <property type="term" value="P:defense response"/>
    <property type="evidence" value="ECO:0007669"/>
    <property type="project" value="UniProtKB-ARBA"/>
</dbReference>
<dbReference type="InterPro" id="IPR001611">
    <property type="entry name" value="Leu-rich_rpt"/>
</dbReference>
<dbReference type="Gene3D" id="3.80.10.10">
    <property type="entry name" value="Ribonuclease Inhibitor"/>
    <property type="match status" value="5"/>
</dbReference>
<accession>A0A2Z7BNI3</accession>
<feature type="domain" description="Disease resistance R13L4/SHOC-2-like LRR" evidence="15">
    <location>
        <begin position="102"/>
        <end position="289"/>
    </location>
</feature>
<evidence type="ECO:0000256" key="5">
    <source>
        <dbReference type="ARBA" id="ARBA00022692"/>
    </source>
</evidence>
<keyword evidence="10" id="KW-0675">Receptor</keyword>